<feature type="region of interest" description="Disordered" evidence="1">
    <location>
        <begin position="274"/>
        <end position="300"/>
    </location>
</feature>
<sequence>MAPATSTPYNPSESNAPSSTLPEHMHGLVDLATLADMNRFLSESAIPDDLALAAWINGNFLYQPLDQASRPIRTPEGFTKLDHAYRRVRSLTNKTQDQWPFFDQNFKTMSSITVRNNSRGEISPGVMFQQMGNAPTTSGVTNSNDLPAPELQVPFDAKQVGRQRLQRPNSVRPSAQALTPLLSKLLTPPQLSPENDSQIASMKLDQSGEPTPAESTNSEGLPQYTDICFEPNVPVTHPELARDSDDPVAHEMPQEIAFEHRDSILERDSEHVRAASTDSGLDSLRDAGAGKSRGVNGRFQPKDLASHASERTIQMCTTNTKPAKTSRKSKPTVAEEVALPMTQPAHIAPINNENMESPVQPPLRKPEGKYLETQAGFRASDLSVVGTGEETAVFTTEASKLRVHLNDLTSKGSTPTSTLAVDSNAVISNLDRLPPYSLLRTSKRRSPPSFQTSSRKRGRPSKSEAAPVAHDAVHSSGTNIVQTAMPNDSKTKTTPEKIGVTTRRSTRRSAAAGSEVTTVPEPEWIHDAPPKESKASEFENEDTTMVGAIAEGNSTLQEQSAPTPVLKAKFLQSKVVPRAPSPRATRSRTSLLDQTSLHDSTSGSANGHLLDIAMTQMSKGDPKLIEGDPAHHMDAPGQDNKSLSNNSTMTSASESSNGGAPLPRETTLPLAVSDVPRQPFRELTKGKIEYFARVYTATGPIDVPMAAAQIKHEEEHLLKKYAAFVSKKGIAAIGLDMFREIYVSVKE</sequence>
<feature type="compositionally biased region" description="Polar residues" evidence="1">
    <location>
        <begin position="475"/>
        <end position="488"/>
    </location>
</feature>
<feature type="compositionally biased region" description="Low complexity" evidence="1">
    <location>
        <begin position="577"/>
        <end position="590"/>
    </location>
</feature>
<dbReference type="AlphaFoldDB" id="A0A6A7BHQ4"/>
<reference evidence="2" key="1">
    <citation type="submission" date="2020-01" db="EMBL/GenBank/DDBJ databases">
        <authorList>
            <consortium name="DOE Joint Genome Institute"/>
            <person name="Haridas S."/>
            <person name="Albert R."/>
            <person name="Binder M."/>
            <person name="Bloem J."/>
            <person name="Labutti K."/>
            <person name="Salamov A."/>
            <person name="Andreopoulos B."/>
            <person name="Baker S.E."/>
            <person name="Barry K."/>
            <person name="Bills G."/>
            <person name="Bluhm B.H."/>
            <person name="Cannon C."/>
            <person name="Castanera R."/>
            <person name="Culley D.E."/>
            <person name="Daum C."/>
            <person name="Ezra D."/>
            <person name="Gonzalez J.B."/>
            <person name="Henrissat B."/>
            <person name="Kuo A."/>
            <person name="Liang C."/>
            <person name="Lipzen A."/>
            <person name="Lutzoni F."/>
            <person name="Magnuson J."/>
            <person name="Mondo S."/>
            <person name="Nolan M."/>
            <person name="Ohm R."/>
            <person name="Pangilinan J."/>
            <person name="Park H.-J."/>
            <person name="Ramirez L."/>
            <person name="Alfaro M."/>
            <person name="Sun H."/>
            <person name="Tritt A."/>
            <person name="Yoshinaga Y."/>
            <person name="Zwiers L.-H."/>
            <person name="Turgeon B.G."/>
            <person name="Goodwin S.B."/>
            <person name="Spatafora J.W."/>
            <person name="Crous P.W."/>
            <person name="Grigoriev I.V."/>
        </authorList>
    </citation>
    <scope>NUCLEOTIDE SEQUENCE</scope>
    <source>
        <strain evidence="2">IPT5</strain>
    </source>
</reference>
<protein>
    <submittedName>
        <fullName evidence="2">Uncharacterized protein</fullName>
    </submittedName>
</protein>
<feature type="region of interest" description="Disordered" evidence="1">
    <location>
        <begin position="437"/>
        <end position="517"/>
    </location>
</feature>
<feature type="compositionally biased region" description="Polar residues" evidence="1">
    <location>
        <begin position="591"/>
        <end position="605"/>
    </location>
</feature>
<feature type="region of interest" description="Disordered" evidence="1">
    <location>
        <begin position="205"/>
        <end position="226"/>
    </location>
</feature>
<feature type="compositionally biased region" description="Basic and acidic residues" evidence="1">
    <location>
        <begin position="620"/>
        <end position="634"/>
    </location>
</feature>
<feature type="region of interest" description="Disordered" evidence="1">
    <location>
        <begin position="620"/>
        <end position="666"/>
    </location>
</feature>
<feature type="region of interest" description="Disordered" evidence="1">
    <location>
        <begin position="1"/>
        <end position="23"/>
    </location>
</feature>
<name>A0A6A7BHQ4_9PLEO</name>
<dbReference type="EMBL" id="MU006291">
    <property type="protein sequence ID" value="KAF2854924.1"/>
    <property type="molecule type" value="Genomic_DNA"/>
</dbReference>
<proteinExistence type="predicted"/>
<feature type="compositionally biased region" description="Polar residues" evidence="1">
    <location>
        <begin position="130"/>
        <end position="145"/>
    </location>
</feature>
<feature type="region of interest" description="Disordered" evidence="1">
    <location>
        <begin position="572"/>
        <end position="606"/>
    </location>
</feature>
<accession>A0A6A7BHQ4</accession>
<dbReference type="OrthoDB" id="3786824at2759"/>
<feature type="compositionally biased region" description="Polar residues" evidence="1">
    <location>
        <begin position="1"/>
        <end position="21"/>
    </location>
</feature>
<evidence type="ECO:0000256" key="1">
    <source>
        <dbReference type="SAM" id="MobiDB-lite"/>
    </source>
</evidence>
<evidence type="ECO:0000313" key="2">
    <source>
        <dbReference type="EMBL" id="KAF2854924.1"/>
    </source>
</evidence>
<gene>
    <name evidence="2" type="ORF">T440DRAFT_464251</name>
</gene>
<organism evidence="2 3">
    <name type="scientific">Plenodomus tracheiphilus IPT5</name>
    <dbReference type="NCBI Taxonomy" id="1408161"/>
    <lineage>
        <taxon>Eukaryota</taxon>
        <taxon>Fungi</taxon>
        <taxon>Dikarya</taxon>
        <taxon>Ascomycota</taxon>
        <taxon>Pezizomycotina</taxon>
        <taxon>Dothideomycetes</taxon>
        <taxon>Pleosporomycetidae</taxon>
        <taxon>Pleosporales</taxon>
        <taxon>Pleosporineae</taxon>
        <taxon>Leptosphaeriaceae</taxon>
        <taxon>Plenodomus</taxon>
    </lineage>
</organism>
<feature type="region of interest" description="Disordered" evidence="1">
    <location>
        <begin position="126"/>
        <end position="150"/>
    </location>
</feature>
<feature type="compositionally biased region" description="Polar residues" evidence="1">
    <location>
        <begin position="639"/>
        <end position="658"/>
    </location>
</feature>
<keyword evidence="3" id="KW-1185">Reference proteome</keyword>
<evidence type="ECO:0000313" key="3">
    <source>
        <dbReference type="Proteomes" id="UP000799423"/>
    </source>
</evidence>
<dbReference type="Proteomes" id="UP000799423">
    <property type="component" value="Unassembled WGS sequence"/>
</dbReference>